<dbReference type="SMART" id="SM01355">
    <property type="entry name" value="AP3B1_C"/>
    <property type="match status" value="1"/>
</dbReference>
<feature type="region of interest" description="Disordered" evidence="12">
    <location>
        <begin position="678"/>
        <end position="814"/>
    </location>
</feature>
<evidence type="ECO:0000256" key="4">
    <source>
        <dbReference type="ARBA" id="ARBA00022448"/>
    </source>
</evidence>
<dbReference type="InterPro" id="IPR026740">
    <property type="entry name" value="AP3_beta"/>
</dbReference>
<keyword evidence="8 11" id="KW-0472">Membrane</keyword>
<evidence type="ECO:0000256" key="5">
    <source>
        <dbReference type="ARBA" id="ARBA00022553"/>
    </source>
</evidence>
<dbReference type="SUPFAM" id="SSF48371">
    <property type="entry name" value="ARM repeat"/>
    <property type="match status" value="1"/>
</dbReference>
<feature type="compositionally biased region" description="Basic and acidic residues" evidence="12">
    <location>
        <begin position="681"/>
        <end position="692"/>
    </location>
</feature>
<evidence type="ECO:0000256" key="11">
    <source>
        <dbReference type="PIRNR" id="PIRNR037096"/>
    </source>
</evidence>
<dbReference type="InParanoid" id="G5ASU7"/>
<keyword evidence="7" id="KW-0333">Golgi apparatus</keyword>
<evidence type="ECO:0000256" key="2">
    <source>
        <dbReference type="ARBA" id="ARBA00004555"/>
    </source>
</evidence>
<dbReference type="PANTHER" id="PTHR11134">
    <property type="entry name" value="ADAPTOR COMPLEX SUBUNIT BETA FAMILY MEMBER"/>
    <property type="match status" value="1"/>
</dbReference>
<evidence type="ECO:0000256" key="1">
    <source>
        <dbReference type="ARBA" id="ARBA00004145"/>
    </source>
</evidence>
<dbReference type="InterPro" id="IPR016024">
    <property type="entry name" value="ARM-type_fold"/>
</dbReference>
<dbReference type="EMBL" id="JH166815">
    <property type="protein sequence ID" value="EHB00108.1"/>
    <property type="molecule type" value="Genomic_DNA"/>
</dbReference>
<dbReference type="Pfam" id="PF24080">
    <property type="entry name" value="AP3B1_C_2"/>
    <property type="match status" value="1"/>
</dbReference>
<dbReference type="GO" id="GO:0016192">
    <property type="term" value="P:vesicle-mediated transport"/>
    <property type="evidence" value="ECO:0007669"/>
    <property type="project" value="InterPro"/>
</dbReference>
<dbReference type="Pfam" id="PF14797">
    <property type="entry name" value="SEEEED"/>
    <property type="match status" value="1"/>
</dbReference>
<dbReference type="GO" id="GO:0030123">
    <property type="term" value="C:AP-3 adaptor complex"/>
    <property type="evidence" value="ECO:0007669"/>
    <property type="project" value="UniProtKB-UniRule"/>
</dbReference>
<evidence type="ECO:0000256" key="12">
    <source>
        <dbReference type="SAM" id="MobiDB-lite"/>
    </source>
</evidence>
<accession>G5ASU7</accession>
<dbReference type="GO" id="GO:0006886">
    <property type="term" value="P:intracellular protein transport"/>
    <property type="evidence" value="ECO:0007669"/>
    <property type="project" value="InterPro"/>
</dbReference>
<comment type="function">
    <text evidence="10">Subunit of non-clathrin- and clathrin-associated adaptor protein complex 3 (AP-3) that plays a role in protein sorting in the late-Golgi/trans-Golgi network (TGN) and/or endosomes. The AP complexes mediate both the recruitment of clathrin to membranes and the recognition of sorting signals within the cytosolic tails of transmembrane cargo molecules. AP-3 appears to be involved in the sorting of a subset of transmembrane proteins targeted to lysosomes and lysosome-related organelles. In concert with the BLOC-1 complex, AP-3 is required to target cargos into vesicles assembled at cell bodies for delivery into neurites and nerve terminals.</text>
</comment>
<dbReference type="SMART" id="SM01020">
    <property type="entry name" value="B2-adapt-app_C"/>
    <property type="match status" value="1"/>
</dbReference>
<feature type="compositionally biased region" description="Low complexity" evidence="12">
    <location>
        <begin position="772"/>
        <end position="787"/>
    </location>
</feature>
<evidence type="ECO:0000256" key="3">
    <source>
        <dbReference type="ARBA" id="ARBA00006613"/>
    </source>
</evidence>
<dbReference type="Proteomes" id="UP000006813">
    <property type="component" value="Unassembled WGS sequence"/>
</dbReference>
<dbReference type="InterPro" id="IPR011989">
    <property type="entry name" value="ARM-like"/>
</dbReference>
<dbReference type="Pfam" id="PF14796">
    <property type="entry name" value="AP3B1_C"/>
    <property type="match status" value="1"/>
</dbReference>
<dbReference type="GO" id="GO:0030131">
    <property type="term" value="C:clathrin adaptor complex"/>
    <property type="evidence" value="ECO:0007669"/>
    <property type="project" value="InterPro"/>
</dbReference>
<dbReference type="Pfam" id="PF01602">
    <property type="entry name" value="Adaptin_N"/>
    <property type="match status" value="1"/>
</dbReference>
<proteinExistence type="inferred from homology"/>
<keyword evidence="4 11" id="KW-0813">Transport</keyword>
<feature type="compositionally biased region" description="Acidic residues" evidence="12">
    <location>
        <begin position="788"/>
        <end position="799"/>
    </location>
</feature>
<reference evidence="15 16" key="1">
    <citation type="journal article" date="2011" name="Nature">
        <title>Genome sequencing reveals insights into physiology and longevity of the naked mole rat.</title>
        <authorList>
            <person name="Kim E.B."/>
            <person name="Fang X."/>
            <person name="Fushan A.A."/>
            <person name="Huang Z."/>
            <person name="Lobanov A.V."/>
            <person name="Han L."/>
            <person name="Marino S.M."/>
            <person name="Sun X."/>
            <person name="Turanov A.A."/>
            <person name="Yang P."/>
            <person name="Yim S.H."/>
            <person name="Zhao X."/>
            <person name="Kasaikina M.V."/>
            <person name="Stoletzki N."/>
            <person name="Peng C."/>
            <person name="Polak P."/>
            <person name="Xiong Z."/>
            <person name="Kiezun A."/>
            <person name="Zhu Y."/>
            <person name="Chen Y."/>
            <person name="Kryukov G.V."/>
            <person name="Zhang Q."/>
            <person name="Peshkin L."/>
            <person name="Yang L."/>
            <person name="Bronson R.T."/>
            <person name="Buffenstein R."/>
            <person name="Wang B."/>
            <person name="Han C."/>
            <person name="Li Q."/>
            <person name="Chen L."/>
            <person name="Zhao W."/>
            <person name="Sunyaev S.R."/>
            <person name="Park T.J."/>
            <person name="Zhang G."/>
            <person name="Wang J."/>
            <person name="Gladyshev V.N."/>
        </authorList>
    </citation>
    <scope>NUCLEOTIDE SEQUENCE [LARGE SCALE GENOMIC DNA]</scope>
</reference>
<comment type="subcellular location">
    <subcellularLocation>
        <location evidence="1">Cytoplasmic vesicle</location>
        <location evidence="1">Clathrin-coated vesicle membrane</location>
        <topology evidence="1">Peripheral membrane protein</topology>
        <orientation evidence="1">Cytoplasmic side</orientation>
    </subcellularLocation>
    <subcellularLocation>
        <location evidence="2">Golgi apparatus</location>
    </subcellularLocation>
</comment>
<evidence type="ECO:0000259" key="13">
    <source>
        <dbReference type="SMART" id="SM01020"/>
    </source>
</evidence>
<dbReference type="InterPro" id="IPR002553">
    <property type="entry name" value="Clathrin/coatomer_adapt-like_N"/>
</dbReference>
<keyword evidence="6 11" id="KW-0653">Protein transport</keyword>
<feature type="compositionally biased region" description="Basic and acidic residues" evidence="12">
    <location>
        <begin position="800"/>
        <end position="814"/>
    </location>
</feature>
<dbReference type="InterPro" id="IPR056314">
    <property type="entry name" value="AP3B1/2_C"/>
</dbReference>
<dbReference type="InterPro" id="IPR026739">
    <property type="entry name" value="AP_beta"/>
</dbReference>
<feature type="domain" description="Beta-adaptin appendage C-terminal subdomain" evidence="13">
    <location>
        <begin position="990"/>
        <end position="1101"/>
    </location>
</feature>
<evidence type="ECO:0000313" key="15">
    <source>
        <dbReference type="EMBL" id="EHB00108.1"/>
    </source>
</evidence>
<keyword evidence="9" id="KW-0968">Cytoplasmic vesicle</keyword>
<keyword evidence="5" id="KW-0597">Phosphoprotein</keyword>
<evidence type="ECO:0000256" key="6">
    <source>
        <dbReference type="ARBA" id="ARBA00022927"/>
    </source>
</evidence>
<dbReference type="Gene3D" id="1.25.10.10">
    <property type="entry name" value="Leucine-rich Repeat Variant"/>
    <property type="match status" value="1"/>
</dbReference>
<evidence type="ECO:0000256" key="10">
    <source>
        <dbReference type="ARBA" id="ARBA00023570"/>
    </source>
</evidence>
<dbReference type="STRING" id="10181.G5ASU7"/>
<feature type="compositionally biased region" description="Basic and acidic residues" evidence="12">
    <location>
        <begin position="267"/>
        <end position="284"/>
    </location>
</feature>
<dbReference type="GO" id="GO:0005794">
    <property type="term" value="C:Golgi apparatus"/>
    <property type="evidence" value="ECO:0007669"/>
    <property type="project" value="UniProtKB-SubCell"/>
</dbReference>
<name>G5ASU7_HETGA</name>
<dbReference type="PIRSF" id="PIRSF037096">
    <property type="entry name" value="AP3_complex_beta"/>
    <property type="match status" value="1"/>
</dbReference>
<feature type="domain" description="AP-3 complex subunit beta C-terminal" evidence="14">
    <location>
        <begin position="819"/>
        <end position="966"/>
    </location>
</feature>
<dbReference type="eggNOG" id="KOG1060">
    <property type="taxonomic scope" value="Eukaryota"/>
</dbReference>
<feature type="compositionally biased region" description="Basic and acidic residues" evidence="12">
    <location>
        <begin position="744"/>
        <end position="760"/>
    </location>
</feature>
<evidence type="ECO:0000313" key="16">
    <source>
        <dbReference type="Proteomes" id="UP000006813"/>
    </source>
</evidence>
<protein>
    <recommendedName>
        <fullName evidence="11">AP-3 complex subunit beta</fullName>
    </recommendedName>
</protein>
<feature type="region of interest" description="Disordered" evidence="12">
    <location>
        <begin position="267"/>
        <end position="288"/>
    </location>
</feature>
<evidence type="ECO:0000256" key="8">
    <source>
        <dbReference type="ARBA" id="ARBA00023136"/>
    </source>
</evidence>
<dbReference type="InterPro" id="IPR015151">
    <property type="entry name" value="B-adaptin_app_sub_C"/>
</dbReference>
<gene>
    <name evidence="15" type="ORF">GW7_06612</name>
</gene>
<feature type="compositionally biased region" description="Acidic residues" evidence="12">
    <location>
        <begin position="693"/>
        <end position="738"/>
    </location>
</feature>
<comment type="similarity">
    <text evidence="3 11">Belongs to the adaptor complexes large subunit family.</text>
</comment>
<sequence>MAFMSPCAFVVWNKVAAQPGGQRCVCVGVQEPALLSWSLWMWNEDLKQMLESSKDSAKLDAMKRIVGMIAKGKNASELFPAVVKNVASKNIEIKKLVYVYLVRYAEEQQDLALLSISTFQRALKDPNQLIRASALRVLSSIRVPIIVPIMMLAIKEASADLSPYVRKNAAHAIQKLYSLDPEQKEMLIEVIEKLLRDKSTLVAGSVVMAFEEVCPDRIDLIHKNYRKLCNLLVDVEEWGQVVIIHMLTRYARTQFVSPWKENGGLEDNEKSFYESDDEQKEKTDRRKKPYAMDPDHRLLIRNTKPLLQRCSDPYLSVLLLMLLPLQRVQVVMAVAQLYWHISPKSETGIISKSLVRLLRSNREVQYIVLQNIATMSIQRKGIFEPYLKSFYVRSTDPTMIKTLKLEILTNLANEANISTLLREFQTYVKSQDKQFAAATIQTIGRCAANISEVADTCLNGLVCLLSNRDEIVVAESVVVIKKLLQMQPAQHGEIIKHMGKLLDSITVPVARASILWLIGENCERVPKIAPDVLRKMAKSFTSEDDLVKLQILNLGAKLYLTNSKQTKLLTQYVLNLGKYDQNYDIRDRTRFIRQLIVPNEKSGALSKYAKKIFLAQKPAPLLESPFKDREHFQLGTLSHTLNIKASGYLELSNWPEVAPDPSVRNVEVIELAKEWTPAGKAKKENPSKKFYSESEEEEDSSDSGSDSESESGSESGDDGASSEDTSEDSEDSSNEQESENGSVAEDKAATKRNPETKGESDSEDGEKKNKKSQTSDSSNVESSSIEESSSESESQSENESESRKVTKEKEKKLKQDRISLTKDVSLLDLDDFNPISTPVALPTPVLSPSLIADLEGLNLSTSSSVISVSTPVFVPVKTHVLLHRMSGKGLAAHYFFPRQPCIFGDKMVSVQITLENTSDQKIENIHIGGKKLPIGMQMHIFNPIDSLEPKGSITVSMGIDFCDSTQTASFQLCTKDNCFNVNIQPPIGELLLPVAMSEKDFKKEQGMLTGMNETSATIITAPQNFTPSVILQKVVNVANMGAVPSGQDKIHRFAAKTVHSGSLMLVTVELKEEGSTAQLIINTEKTVIGSVLLRELKPVLSQG</sequence>
<dbReference type="InterPro" id="IPR029394">
    <property type="entry name" value="AP3B1_Ser"/>
</dbReference>
<dbReference type="AlphaFoldDB" id="G5ASU7"/>
<evidence type="ECO:0000256" key="9">
    <source>
        <dbReference type="ARBA" id="ARBA00023329"/>
    </source>
</evidence>
<organism evidence="15 16">
    <name type="scientific">Heterocephalus glaber</name>
    <name type="common">Naked mole rat</name>
    <dbReference type="NCBI Taxonomy" id="10181"/>
    <lineage>
        <taxon>Eukaryota</taxon>
        <taxon>Metazoa</taxon>
        <taxon>Chordata</taxon>
        <taxon>Craniata</taxon>
        <taxon>Vertebrata</taxon>
        <taxon>Euteleostomi</taxon>
        <taxon>Mammalia</taxon>
        <taxon>Eutheria</taxon>
        <taxon>Euarchontoglires</taxon>
        <taxon>Glires</taxon>
        <taxon>Rodentia</taxon>
        <taxon>Hystricomorpha</taxon>
        <taxon>Bathyergidae</taxon>
        <taxon>Heterocephalus</taxon>
    </lineage>
</organism>
<dbReference type="InterPro" id="IPR029390">
    <property type="entry name" value="AP3B_C"/>
</dbReference>
<evidence type="ECO:0000259" key="14">
    <source>
        <dbReference type="SMART" id="SM01355"/>
    </source>
</evidence>
<dbReference type="FunCoup" id="G5ASU7">
    <property type="interactions" value="3100"/>
</dbReference>
<evidence type="ECO:0000256" key="7">
    <source>
        <dbReference type="ARBA" id="ARBA00023034"/>
    </source>
</evidence>
<dbReference type="GO" id="GO:0030665">
    <property type="term" value="C:clathrin-coated vesicle membrane"/>
    <property type="evidence" value="ECO:0007669"/>
    <property type="project" value="UniProtKB-SubCell"/>
</dbReference>